<dbReference type="PROSITE" id="PS51257">
    <property type="entry name" value="PROKAR_LIPOPROTEIN"/>
    <property type="match status" value="1"/>
</dbReference>
<proteinExistence type="predicted"/>
<reference evidence="2 3" key="1">
    <citation type="submission" date="2024-01" db="EMBL/GenBank/DDBJ databases">
        <title>Multi-omics insights into the function and evolution of sodium benzoate biodegradation pathways in Benzoatithermus flavus gen. nov., sp. nov. from hot spring.</title>
        <authorList>
            <person name="Hu C.-J."/>
            <person name="Li W.-J."/>
        </authorList>
    </citation>
    <scope>NUCLEOTIDE SEQUENCE [LARGE SCALE GENOMIC DNA]</scope>
    <source>
        <strain evidence="2 3">SYSU G07066</strain>
    </source>
</reference>
<sequence length="86" mass="8948">MMVSHRMVQEAVPASPVFGGGSGCGSGAEPATTMTDERRAPLERIKKGAAADPVRELPAFANERLPRPVAAGRACGDGSRCSERLP</sequence>
<accession>A0ABU8XQY4</accession>
<evidence type="ECO:0000313" key="3">
    <source>
        <dbReference type="Proteomes" id="UP001375743"/>
    </source>
</evidence>
<feature type="region of interest" description="Disordered" evidence="1">
    <location>
        <begin position="14"/>
        <end position="39"/>
    </location>
</feature>
<dbReference type="RefSeq" id="WP_418159423.1">
    <property type="nucleotide sequence ID" value="NZ_JBBLZC010000008.1"/>
</dbReference>
<comment type="caution">
    <text evidence="2">The sequence shown here is derived from an EMBL/GenBank/DDBJ whole genome shotgun (WGS) entry which is preliminary data.</text>
</comment>
<evidence type="ECO:0000313" key="2">
    <source>
        <dbReference type="EMBL" id="MEK0083577.1"/>
    </source>
</evidence>
<protein>
    <submittedName>
        <fullName evidence="2">Uncharacterized protein</fullName>
    </submittedName>
</protein>
<organism evidence="2 3">
    <name type="scientific">Benzoatithermus flavus</name>
    <dbReference type="NCBI Taxonomy" id="3108223"/>
    <lineage>
        <taxon>Bacteria</taxon>
        <taxon>Pseudomonadati</taxon>
        <taxon>Pseudomonadota</taxon>
        <taxon>Alphaproteobacteria</taxon>
        <taxon>Geminicoccales</taxon>
        <taxon>Geminicoccaceae</taxon>
        <taxon>Benzoatithermus</taxon>
    </lineage>
</organism>
<evidence type="ECO:0000256" key="1">
    <source>
        <dbReference type="SAM" id="MobiDB-lite"/>
    </source>
</evidence>
<name>A0ABU8XQY4_9PROT</name>
<dbReference type="EMBL" id="JBBLZC010000008">
    <property type="protein sequence ID" value="MEK0083577.1"/>
    <property type="molecule type" value="Genomic_DNA"/>
</dbReference>
<keyword evidence="3" id="KW-1185">Reference proteome</keyword>
<dbReference type="Proteomes" id="UP001375743">
    <property type="component" value="Unassembled WGS sequence"/>
</dbReference>
<gene>
    <name evidence="2" type="ORF">U1T56_10475</name>
</gene>